<dbReference type="PANTHER" id="PTHR32282:SF33">
    <property type="entry name" value="PEPTIDOGLYCAN GLYCOSYLTRANSFERASE"/>
    <property type="match status" value="1"/>
</dbReference>
<keyword evidence="6" id="KW-0328">Glycosyltransferase</keyword>
<dbReference type="GO" id="GO:0030288">
    <property type="term" value="C:outer membrane-bounded periplasmic space"/>
    <property type="evidence" value="ECO:0007669"/>
    <property type="project" value="TreeGrafter"/>
</dbReference>
<evidence type="ECO:0000313" key="18">
    <source>
        <dbReference type="EMBL" id="TFI58250.1"/>
    </source>
</evidence>
<dbReference type="UniPathway" id="UPA00219"/>
<proteinExistence type="inferred from homology"/>
<evidence type="ECO:0000313" key="19">
    <source>
        <dbReference type="Proteomes" id="UP000298213"/>
    </source>
</evidence>
<evidence type="ECO:0000256" key="5">
    <source>
        <dbReference type="ARBA" id="ARBA00022670"/>
    </source>
</evidence>
<evidence type="ECO:0000256" key="9">
    <source>
        <dbReference type="ARBA" id="ARBA00022960"/>
    </source>
</evidence>
<reference evidence="18 19" key="1">
    <citation type="submission" date="2019-03" db="EMBL/GenBank/DDBJ databases">
        <title>Genome sequence of Sphingomonas sp. 17J27-24.</title>
        <authorList>
            <person name="Kim M."/>
            <person name="Maeng S."/>
            <person name="Sathiyaraj S."/>
        </authorList>
    </citation>
    <scope>NUCLEOTIDE SEQUENCE [LARGE SCALE GENOMIC DNA]</scope>
    <source>
        <strain evidence="18 19">17J27-24</strain>
    </source>
</reference>
<evidence type="ECO:0000256" key="13">
    <source>
        <dbReference type="ARBA" id="ARBA00034000"/>
    </source>
</evidence>
<keyword evidence="11" id="KW-0511">Multifunctional enzyme</keyword>
<dbReference type="AlphaFoldDB" id="A0A4Y8ZQF1"/>
<dbReference type="EMBL" id="SPDV01000018">
    <property type="protein sequence ID" value="TFI58250.1"/>
    <property type="molecule type" value="Genomic_DNA"/>
</dbReference>
<name>A0A4Y8ZQF1_9SPHN</name>
<keyword evidence="7" id="KW-0808">Transferase</keyword>
<dbReference type="Pfam" id="PF00905">
    <property type="entry name" value="Transpeptidase"/>
    <property type="match status" value="1"/>
</dbReference>
<evidence type="ECO:0000256" key="11">
    <source>
        <dbReference type="ARBA" id="ARBA00023268"/>
    </source>
</evidence>
<comment type="caution">
    <text evidence="18">The sequence shown here is derived from an EMBL/GenBank/DDBJ whole genome shotgun (WGS) entry which is preliminary data.</text>
</comment>
<gene>
    <name evidence="18" type="ORF">E2493_10695</name>
</gene>
<feature type="region of interest" description="Disordered" evidence="15">
    <location>
        <begin position="595"/>
        <end position="616"/>
    </location>
</feature>
<comment type="similarity">
    <text evidence="3">In the N-terminal section; belongs to the glycosyltransferase 51 family.</text>
</comment>
<protein>
    <submittedName>
        <fullName evidence="18">PBP1A family penicillin-binding protein</fullName>
    </submittedName>
</protein>
<dbReference type="GO" id="GO:0009002">
    <property type="term" value="F:serine-type D-Ala-D-Ala carboxypeptidase activity"/>
    <property type="evidence" value="ECO:0007669"/>
    <property type="project" value="UniProtKB-EC"/>
</dbReference>
<dbReference type="SUPFAM" id="SSF53955">
    <property type="entry name" value="Lysozyme-like"/>
    <property type="match status" value="1"/>
</dbReference>
<dbReference type="InterPro" id="IPR050396">
    <property type="entry name" value="Glycosyltr_51/Transpeptidase"/>
</dbReference>
<sequence>MNFFLLSRLNQRAVRRWLGGTTGLAAALLLSAYAWIAFSPVLELDDPAVARPSLVLLTAQGEPFARRGDYREAPVAAGSLPARVTAPFVAIEDRRFYVHGGIDLRGTARAALANVRAGGVEQGGSTITQQLAKMAFVGSDRSFARKLKEATIALRLERHYSKDEILAAYLNRAYFGDGVYGIGAAARHYFGKDAAALELGEAAMLAGIVNAPSRLAPTLHLEAAQRRTRTVLAAMASAGMLAPGEAASVPLAQPLPALAPVSGAGWFADWVEPQVRGSLGAGTGRVDVPTTLDGRLQRQAEAAVAAVLKAGKSETRQAALIAMRPDGSVAAMVGGRDYGRSQFNRAVQAERQPGSAFKLFVYLAALRAGAEPEMLVEDRPLKVAGWSPKNFSNRYHGPITLTRAFADSSNVAAVRLSEQVGRDAVIQAAHDLGLRGEMKAVPSLALGASTTTLIDLTSAYAGVASGVYPIVPHGLASAPDGFAASMAPARAALSYHERAALLQLLSAAVETGTGKAARLPIPAFGKTGTTQNSRDAWFIGFAGDLIVGVWVGNDDETPMKGVTGGGAPARIWRAFMTEALGQEIAAEAARQAEEAARAAREAQEEEERWREEREERAPGWLDRVFGGRMRDWFS</sequence>
<feature type="domain" description="Penicillin-binding protein transpeptidase" evidence="16">
    <location>
        <begin position="325"/>
        <end position="543"/>
    </location>
</feature>
<dbReference type="InterPro" id="IPR023346">
    <property type="entry name" value="Lysozyme-like_dom_sf"/>
</dbReference>
<evidence type="ECO:0000256" key="15">
    <source>
        <dbReference type="SAM" id="MobiDB-lite"/>
    </source>
</evidence>
<keyword evidence="5" id="KW-0645">Protease</keyword>
<dbReference type="Gene3D" id="1.10.3810.10">
    <property type="entry name" value="Biosynthetic peptidoglycan transglycosylase-like"/>
    <property type="match status" value="1"/>
</dbReference>
<dbReference type="Gene3D" id="3.40.710.10">
    <property type="entry name" value="DD-peptidase/beta-lactamase superfamily"/>
    <property type="match status" value="1"/>
</dbReference>
<evidence type="ECO:0000259" key="16">
    <source>
        <dbReference type="Pfam" id="PF00905"/>
    </source>
</evidence>
<dbReference type="NCBIfam" id="TIGR02074">
    <property type="entry name" value="PBP_1a_fam"/>
    <property type="match status" value="1"/>
</dbReference>
<evidence type="ECO:0000256" key="1">
    <source>
        <dbReference type="ARBA" id="ARBA00004752"/>
    </source>
</evidence>
<evidence type="ECO:0000256" key="3">
    <source>
        <dbReference type="ARBA" id="ARBA00007739"/>
    </source>
</evidence>
<dbReference type="InterPro" id="IPR001460">
    <property type="entry name" value="PCN-bd_Tpept"/>
</dbReference>
<keyword evidence="4" id="KW-0121">Carboxypeptidase</keyword>
<dbReference type="Proteomes" id="UP000298213">
    <property type="component" value="Unassembled WGS sequence"/>
</dbReference>
<dbReference type="GO" id="GO:0071555">
    <property type="term" value="P:cell wall organization"/>
    <property type="evidence" value="ECO:0007669"/>
    <property type="project" value="UniProtKB-KW"/>
</dbReference>
<dbReference type="SUPFAM" id="SSF56601">
    <property type="entry name" value="beta-lactamase/transpeptidase-like"/>
    <property type="match status" value="1"/>
</dbReference>
<evidence type="ECO:0000256" key="10">
    <source>
        <dbReference type="ARBA" id="ARBA00022984"/>
    </source>
</evidence>
<evidence type="ECO:0000256" key="8">
    <source>
        <dbReference type="ARBA" id="ARBA00022801"/>
    </source>
</evidence>
<dbReference type="FunFam" id="1.10.3810.10:FF:000001">
    <property type="entry name" value="Penicillin-binding protein 1A"/>
    <property type="match status" value="1"/>
</dbReference>
<dbReference type="OrthoDB" id="9766909at2"/>
<dbReference type="GO" id="GO:0008955">
    <property type="term" value="F:peptidoglycan glycosyltransferase activity"/>
    <property type="evidence" value="ECO:0007669"/>
    <property type="project" value="UniProtKB-EC"/>
</dbReference>
<dbReference type="GO" id="GO:0009252">
    <property type="term" value="P:peptidoglycan biosynthetic process"/>
    <property type="evidence" value="ECO:0007669"/>
    <property type="project" value="UniProtKB-UniPathway"/>
</dbReference>
<keyword evidence="9" id="KW-0133">Cell shape</keyword>
<dbReference type="Pfam" id="PF00912">
    <property type="entry name" value="Transgly"/>
    <property type="match status" value="1"/>
</dbReference>
<evidence type="ECO:0000259" key="17">
    <source>
        <dbReference type="Pfam" id="PF00912"/>
    </source>
</evidence>
<dbReference type="InterPro" id="IPR012338">
    <property type="entry name" value="Beta-lactam/transpept-like"/>
</dbReference>
<dbReference type="InterPro" id="IPR036950">
    <property type="entry name" value="PBP_transglycosylase"/>
</dbReference>
<evidence type="ECO:0000256" key="7">
    <source>
        <dbReference type="ARBA" id="ARBA00022679"/>
    </source>
</evidence>
<keyword evidence="8" id="KW-0378">Hydrolase</keyword>
<comment type="catalytic activity">
    <reaction evidence="14">
        <text>[GlcNAc-(1-&gt;4)-Mur2Ac(oyl-L-Ala-gamma-D-Glu-L-Lys-D-Ala-D-Ala)](n)-di-trans,octa-cis-undecaprenyl diphosphate + beta-D-GlcNAc-(1-&gt;4)-Mur2Ac(oyl-L-Ala-gamma-D-Glu-L-Lys-D-Ala-D-Ala)-di-trans,octa-cis-undecaprenyl diphosphate = [GlcNAc-(1-&gt;4)-Mur2Ac(oyl-L-Ala-gamma-D-Glu-L-Lys-D-Ala-D-Ala)](n+1)-di-trans,octa-cis-undecaprenyl diphosphate + di-trans,octa-cis-undecaprenyl diphosphate + H(+)</text>
        <dbReference type="Rhea" id="RHEA:23708"/>
        <dbReference type="Rhea" id="RHEA-COMP:9602"/>
        <dbReference type="Rhea" id="RHEA-COMP:9603"/>
        <dbReference type="ChEBI" id="CHEBI:15378"/>
        <dbReference type="ChEBI" id="CHEBI:58405"/>
        <dbReference type="ChEBI" id="CHEBI:60033"/>
        <dbReference type="ChEBI" id="CHEBI:78435"/>
        <dbReference type="EC" id="2.4.99.28"/>
    </reaction>
</comment>
<feature type="domain" description="Glycosyl transferase family 51" evidence="17">
    <location>
        <begin position="69"/>
        <end position="235"/>
    </location>
</feature>
<evidence type="ECO:0000256" key="14">
    <source>
        <dbReference type="ARBA" id="ARBA00049902"/>
    </source>
</evidence>
<evidence type="ECO:0000256" key="6">
    <source>
        <dbReference type="ARBA" id="ARBA00022676"/>
    </source>
</evidence>
<dbReference type="PANTHER" id="PTHR32282">
    <property type="entry name" value="BINDING PROTEIN TRANSPEPTIDASE, PUTATIVE-RELATED"/>
    <property type="match status" value="1"/>
</dbReference>
<dbReference type="GO" id="GO:0008360">
    <property type="term" value="P:regulation of cell shape"/>
    <property type="evidence" value="ECO:0007669"/>
    <property type="project" value="UniProtKB-KW"/>
</dbReference>
<comment type="catalytic activity">
    <reaction evidence="13">
        <text>Preferential cleavage: (Ac)2-L-Lys-D-Ala-|-D-Ala. Also transpeptidation of peptidyl-alanyl moieties that are N-acyl substituents of D-alanine.</text>
        <dbReference type="EC" id="3.4.16.4"/>
    </reaction>
</comment>
<keyword evidence="19" id="KW-1185">Reference proteome</keyword>
<evidence type="ECO:0000256" key="4">
    <source>
        <dbReference type="ARBA" id="ARBA00022645"/>
    </source>
</evidence>
<keyword evidence="12" id="KW-0961">Cell wall biogenesis/degradation</keyword>
<organism evidence="18 19">
    <name type="scientific">Sphingomonas parva</name>
    <dbReference type="NCBI Taxonomy" id="2555898"/>
    <lineage>
        <taxon>Bacteria</taxon>
        <taxon>Pseudomonadati</taxon>
        <taxon>Pseudomonadota</taxon>
        <taxon>Alphaproteobacteria</taxon>
        <taxon>Sphingomonadales</taxon>
        <taxon>Sphingomonadaceae</taxon>
        <taxon>Sphingomonas</taxon>
    </lineage>
</organism>
<dbReference type="GO" id="GO:0008658">
    <property type="term" value="F:penicillin binding"/>
    <property type="evidence" value="ECO:0007669"/>
    <property type="project" value="InterPro"/>
</dbReference>
<dbReference type="InterPro" id="IPR001264">
    <property type="entry name" value="Glyco_trans_51"/>
</dbReference>
<accession>A0A4Y8ZQF1</accession>
<evidence type="ECO:0000256" key="2">
    <source>
        <dbReference type="ARBA" id="ARBA00007090"/>
    </source>
</evidence>
<comment type="similarity">
    <text evidence="2">In the C-terminal section; belongs to the transpeptidase family.</text>
</comment>
<evidence type="ECO:0000256" key="12">
    <source>
        <dbReference type="ARBA" id="ARBA00023316"/>
    </source>
</evidence>
<dbReference type="RefSeq" id="WP_135086553.1">
    <property type="nucleotide sequence ID" value="NZ_SPDV01000018.1"/>
</dbReference>
<comment type="pathway">
    <text evidence="1">Cell wall biogenesis; peptidoglycan biosynthesis.</text>
</comment>
<keyword evidence="10" id="KW-0573">Peptidoglycan synthesis</keyword>
<dbReference type="GO" id="GO:0006508">
    <property type="term" value="P:proteolysis"/>
    <property type="evidence" value="ECO:0007669"/>
    <property type="project" value="UniProtKB-KW"/>
</dbReference>